<name>A0A6A6T214_9PLEO</name>
<dbReference type="EMBL" id="MU004370">
    <property type="protein sequence ID" value="KAF2654055.1"/>
    <property type="molecule type" value="Genomic_DNA"/>
</dbReference>
<proteinExistence type="predicted"/>
<reference evidence="1" key="1">
    <citation type="journal article" date="2020" name="Stud. Mycol.">
        <title>101 Dothideomycetes genomes: a test case for predicting lifestyles and emergence of pathogens.</title>
        <authorList>
            <person name="Haridas S."/>
            <person name="Albert R."/>
            <person name="Binder M."/>
            <person name="Bloem J."/>
            <person name="Labutti K."/>
            <person name="Salamov A."/>
            <person name="Andreopoulos B."/>
            <person name="Baker S."/>
            <person name="Barry K."/>
            <person name="Bills G."/>
            <person name="Bluhm B."/>
            <person name="Cannon C."/>
            <person name="Castanera R."/>
            <person name="Culley D."/>
            <person name="Daum C."/>
            <person name="Ezra D."/>
            <person name="Gonzalez J."/>
            <person name="Henrissat B."/>
            <person name="Kuo A."/>
            <person name="Liang C."/>
            <person name="Lipzen A."/>
            <person name="Lutzoni F."/>
            <person name="Magnuson J."/>
            <person name="Mondo S."/>
            <person name="Nolan M."/>
            <person name="Ohm R."/>
            <person name="Pangilinan J."/>
            <person name="Park H.-J."/>
            <person name="Ramirez L."/>
            <person name="Alfaro M."/>
            <person name="Sun H."/>
            <person name="Tritt A."/>
            <person name="Yoshinaga Y."/>
            <person name="Zwiers L.-H."/>
            <person name="Turgeon B."/>
            <person name="Goodwin S."/>
            <person name="Spatafora J."/>
            <person name="Crous P."/>
            <person name="Grigoriev I."/>
        </authorList>
    </citation>
    <scope>NUCLEOTIDE SEQUENCE</scope>
    <source>
        <strain evidence="1">CBS 122681</strain>
    </source>
</reference>
<dbReference type="AlphaFoldDB" id="A0A6A6T214"/>
<keyword evidence="2" id="KW-1185">Reference proteome</keyword>
<protein>
    <submittedName>
        <fullName evidence="1">Uncharacterized protein</fullName>
    </submittedName>
</protein>
<accession>A0A6A6T214</accession>
<evidence type="ECO:0000313" key="1">
    <source>
        <dbReference type="EMBL" id="KAF2654055.1"/>
    </source>
</evidence>
<evidence type="ECO:0000313" key="2">
    <source>
        <dbReference type="Proteomes" id="UP000799324"/>
    </source>
</evidence>
<organism evidence="1 2">
    <name type="scientific">Lophiostoma macrostomum CBS 122681</name>
    <dbReference type="NCBI Taxonomy" id="1314788"/>
    <lineage>
        <taxon>Eukaryota</taxon>
        <taxon>Fungi</taxon>
        <taxon>Dikarya</taxon>
        <taxon>Ascomycota</taxon>
        <taxon>Pezizomycotina</taxon>
        <taxon>Dothideomycetes</taxon>
        <taxon>Pleosporomycetidae</taxon>
        <taxon>Pleosporales</taxon>
        <taxon>Lophiostomataceae</taxon>
        <taxon>Lophiostoma</taxon>
    </lineage>
</organism>
<sequence>MAFPSPMSIKDALSMEEAQPHVLPPGNPYSNPYTILLLTPRTADHGAYEYDLGQLDPPRALVGKPCVFFRTQNPTNCAWSHMLVLNGLNPVLPSTEDLAQRWHFAIRPDPSTFAVRYSRNGGGIVNEGDRKSDVITEPRDLAEKLVELNYTNERFLYVLTFVKFAGAESEARYRQSIKSFHFCENEWGLHVHLAGDVTESPRYTGLDLEEDHEPERADLFTLTSFASAKDYADWLMSGEHKEMVGKGDGEVRESMVLTQPFFLPPNKAWANYQYDVFGK</sequence>
<gene>
    <name evidence="1" type="ORF">K491DRAFT_717465</name>
</gene>
<dbReference type="Proteomes" id="UP000799324">
    <property type="component" value="Unassembled WGS sequence"/>
</dbReference>
<dbReference type="OrthoDB" id="3780863at2759"/>